<protein>
    <submittedName>
        <fullName evidence="1">Uncharacterized protein</fullName>
    </submittedName>
</protein>
<dbReference type="EMBL" id="ANOG01000337">
    <property type="protein sequence ID" value="EMI20676.1"/>
    <property type="molecule type" value="Genomic_DNA"/>
</dbReference>
<dbReference type="AlphaFoldDB" id="M5RN93"/>
<gene>
    <name evidence="1" type="ORF">RMSM_02394</name>
</gene>
<dbReference type="PATRIC" id="fig|1265738.3.peg.2401"/>
<evidence type="ECO:0000313" key="2">
    <source>
        <dbReference type="Proteomes" id="UP000011991"/>
    </source>
</evidence>
<proteinExistence type="predicted"/>
<name>M5RN93_9BACT</name>
<reference evidence="1 2" key="1">
    <citation type="journal article" date="2013" name="Mar. Genomics">
        <title>Expression of sulfatases in Rhodopirellula baltica and the diversity of sulfatases in the genus Rhodopirellula.</title>
        <authorList>
            <person name="Wegner C.E."/>
            <person name="Richter-Heitmann T."/>
            <person name="Klindworth A."/>
            <person name="Klockow C."/>
            <person name="Richter M."/>
            <person name="Achstetter T."/>
            <person name="Glockner F.O."/>
            <person name="Harder J."/>
        </authorList>
    </citation>
    <scope>NUCLEOTIDE SEQUENCE [LARGE SCALE GENOMIC DNA]</scope>
    <source>
        <strain evidence="1 2">SM1</strain>
    </source>
</reference>
<dbReference type="OrthoDB" id="278759at2"/>
<evidence type="ECO:0000313" key="1">
    <source>
        <dbReference type="EMBL" id="EMI20676.1"/>
    </source>
</evidence>
<keyword evidence="2" id="KW-1185">Reference proteome</keyword>
<organism evidence="1 2">
    <name type="scientific">Rhodopirellula maiorica SM1</name>
    <dbReference type="NCBI Taxonomy" id="1265738"/>
    <lineage>
        <taxon>Bacteria</taxon>
        <taxon>Pseudomonadati</taxon>
        <taxon>Planctomycetota</taxon>
        <taxon>Planctomycetia</taxon>
        <taxon>Pirellulales</taxon>
        <taxon>Pirellulaceae</taxon>
        <taxon>Novipirellula</taxon>
    </lineage>
</organism>
<sequence length="130" mass="14444">MIVGCGGDDTTSKTSLFEHDHAVADHWPSDLADVAAKLRERLNNENVDEHTTHEIEDLVSWTAEIAADTNLCESDWLPLYHASESLMANLRAAKGKLTDENREQLRSLCNAIDEAATKIPEQYPNLVKGE</sequence>
<dbReference type="Proteomes" id="UP000011991">
    <property type="component" value="Unassembled WGS sequence"/>
</dbReference>
<accession>M5RN93</accession>
<comment type="caution">
    <text evidence="1">The sequence shown here is derived from an EMBL/GenBank/DDBJ whole genome shotgun (WGS) entry which is preliminary data.</text>
</comment>